<evidence type="ECO:0000256" key="8">
    <source>
        <dbReference type="SAM" id="Phobius"/>
    </source>
</evidence>
<evidence type="ECO:0008006" key="11">
    <source>
        <dbReference type="Google" id="ProtNLM"/>
    </source>
</evidence>
<dbReference type="InterPro" id="IPR004159">
    <property type="entry name" value="Put_SAM_MeTrfase"/>
</dbReference>
<keyword evidence="3" id="KW-0808">Transferase</keyword>
<protein>
    <recommendedName>
        <fullName evidence="11">Methyltransferase PMT27</fullName>
    </recommendedName>
</protein>
<organism evidence="9 10">
    <name type="scientific">Carnegiea gigantea</name>
    <dbReference type="NCBI Taxonomy" id="171969"/>
    <lineage>
        <taxon>Eukaryota</taxon>
        <taxon>Viridiplantae</taxon>
        <taxon>Streptophyta</taxon>
        <taxon>Embryophyta</taxon>
        <taxon>Tracheophyta</taxon>
        <taxon>Spermatophyta</taxon>
        <taxon>Magnoliopsida</taxon>
        <taxon>eudicotyledons</taxon>
        <taxon>Gunneridae</taxon>
        <taxon>Pentapetalae</taxon>
        <taxon>Caryophyllales</taxon>
        <taxon>Cactineae</taxon>
        <taxon>Cactaceae</taxon>
        <taxon>Cactoideae</taxon>
        <taxon>Echinocereeae</taxon>
        <taxon>Carnegiea</taxon>
    </lineage>
</organism>
<dbReference type="PANTHER" id="PTHR10108:SF1077">
    <property type="entry name" value="METHYLTRANSFERASE PMT27-RELATED"/>
    <property type="match status" value="1"/>
</dbReference>
<dbReference type="InterPro" id="IPR029063">
    <property type="entry name" value="SAM-dependent_MTases_sf"/>
</dbReference>
<evidence type="ECO:0000256" key="5">
    <source>
        <dbReference type="ARBA" id="ARBA00023180"/>
    </source>
</evidence>
<dbReference type="Gene3D" id="3.40.50.150">
    <property type="entry name" value="Vaccinia Virus protein VP39"/>
    <property type="match status" value="1"/>
</dbReference>
<evidence type="ECO:0000256" key="4">
    <source>
        <dbReference type="ARBA" id="ARBA00022968"/>
    </source>
</evidence>
<dbReference type="FunFam" id="3.40.50.150:FF:000148">
    <property type="entry name" value="Probable methyltransferase PMT25"/>
    <property type="match status" value="1"/>
</dbReference>
<evidence type="ECO:0000313" key="10">
    <source>
        <dbReference type="Proteomes" id="UP001153076"/>
    </source>
</evidence>
<keyword evidence="10" id="KW-1185">Reference proteome</keyword>
<dbReference type="Pfam" id="PF03141">
    <property type="entry name" value="Methyltransf_29"/>
    <property type="match status" value="1"/>
</dbReference>
<feature type="compositionally biased region" description="Basic residues" evidence="7">
    <location>
        <begin position="248"/>
        <end position="258"/>
    </location>
</feature>
<dbReference type="OrthoDB" id="2013972at2759"/>
<dbReference type="GO" id="GO:0016020">
    <property type="term" value="C:membrane"/>
    <property type="evidence" value="ECO:0007669"/>
    <property type="project" value="UniProtKB-SubCell"/>
</dbReference>
<accession>A0A9Q1KJ45</accession>
<feature type="compositionally biased region" description="Basic and acidic residues" evidence="7">
    <location>
        <begin position="411"/>
        <end position="422"/>
    </location>
</feature>
<feature type="compositionally biased region" description="Polar residues" evidence="7">
    <location>
        <begin position="107"/>
        <end position="118"/>
    </location>
</feature>
<comment type="similarity">
    <text evidence="2">Belongs to the methyltransferase superfamily.</text>
</comment>
<keyword evidence="8" id="KW-0472">Membrane</keyword>
<keyword evidence="4" id="KW-0735">Signal-anchor</keyword>
<comment type="caution">
    <text evidence="9">The sequence shown here is derived from an EMBL/GenBank/DDBJ whole genome shotgun (WGS) entry which is preliminary data.</text>
</comment>
<reference evidence="9" key="1">
    <citation type="submission" date="2022-04" db="EMBL/GenBank/DDBJ databases">
        <title>Carnegiea gigantea Genome sequencing and assembly v2.</title>
        <authorList>
            <person name="Copetti D."/>
            <person name="Sanderson M.J."/>
            <person name="Burquez A."/>
            <person name="Wojciechowski M.F."/>
        </authorList>
    </citation>
    <scope>NUCLEOTIDE SEQUENCE</scope>
    <source>
        <strain evidence="9">SGP5-SGP5p</strain>
        <tissue evidence="9">Aerial part</tissue>
    </source>
</reference>
<evidence type="ECO:0000256" key="3">
    <source>
        <dbReference type="ARBA" id="ARBA00022603"/>
    </source>
</evidence>
<proteinExistence type="inferred from homology"/>
<dbReference type="PANTHER" id="PTHR10108">
    <property type="entry name" value="SAM-DEPENDENT METHYLTRANSFERASE"/>
    <property type="match status" value="1"/>
</dbReference>
<keyword evidence="5" id="KW-0325">Glycoprotein</keyword>
<feature type="compositionally biased region" description="Basic and acidic residues" evidence="7">
    <location>
        <begin position="316"/>
        <end position="333"/>
    </location>
</feature>
<evidence type="ECO:0000256" key="6">
    <source>
        <dbReference type="ARBA" id="ARBA00037847"/>
    </source>
</evidence>
<evidence type="ECO:0000256" key="7">
    <source>
        <dbReference type="SAM" id="MobiDB-lite"/>
    </source>
</evidence>
<feature type="compositionally biased region" description="Basic and acidic residues" evidence="7">
    <location>
        <begin position="357"/>
        <end position="377"/>
    </location>
</feature>
<dbReference type="GO" id="GO:0032259">
    <property type="term" value="P:methylation"/>
    <property type="evidence" value="ECO:0007669"/>
    <property type="project" value="UniProtKB-KW"/>
</dbReference>
<feature type="compositionally biased region" description="Basic and acidic residues" evidence="7">
    <location>
        <begin position="149"/>
        <end position="172"/>
    </location>
</feature>
<evidence type="ECO:0000313" key="9">
    <source>
        <dbReference type="EMBL" id="KAJ8443642.1"/>
    </source>
</evidence>
<dbReference type="SUPFAM" id="SSF53335">
    <property type="entry name" value="S-adenosyl-L-methionine-dependent methyltransferases"/>
    <property type="match status" value="2"/>
</dbReference>
<dbReference type="AlphaFoldDB" id="A0A9Q1KJ45"/>
<evidence type="ECO:0000256" key="1">
    <source>
        <dbReference type="ARBA" id="ARBA00004606"/>
    </source>
</evidence>
<feature type="transmembrane region" description="Helical" evidence="8">
    <location>
        <begin position="21"/>
        <end position="39"/>
    </location>
</feature>
<feature type="compositionally biased region" description="Basic and acidic residues" evidence="7">
    <location>
        <begin position="259"/>
        <end position="304"/>
    </location>
</feature>
<feature type="compositionally biased region" description="Polar residues" evidence="7">
    <location>
        <begin position="391"/>
        <end position="405"/>
    </location>
</feature>
<dbReference type="GO" id="GO:0005768">
    <property type="term" value="C:endosome"/>
    <property type="evidence" value="ECO:0007669"/>
    <property type="project" value="TreeGrafter"/>
</dbReference>
<feature type="compositionally biased region" description="Basic and acidic residues" evidence="7">
    <location>
        <begin position="95"/>
        <end position="106"/>
    </location>
</feature>
<feature type="region of interest" description="Disordered" evidence="7">
    <location>
        <begin position="76"/>
        <end position="422"/>
    </location>
</feature>
<keyword evidence="3" id="KW-0489">Methyltransferase</keyword>
<gene>
    <name evidence="9" type="ORF">Cgig2_019624</name>
</gene>
<sequence>MAFVKIRNKQRSSSSNSSVSIPTILAFVALCVLGAWLLASDRIISPRSTHDAFAHTRLDASTDILEPEIFAPAVQPTEKTHSGALEGNPGDFPDDIIKDDKPEKSQPDQNLDQGSTGDYSKESIVGASNQQAVMKEDGLKGNGSETDDSDVKLKKDQSLDETGTKDYLKESDMEASEQLATERKEGMQGDGLENSDIDSKEGKNEPQVGGKEPIEKQVSEEITASPNEDDQESTTDESTSFDTTKNNPKGKQRSSKSKYHVEKNKDGDQGLQNHYDHLSDVEERQKDQNENKTEWEQQKQHEETITFSDETLEGTSRQDTKEDGNTKLEKHNNDNQGKPMVQQTKEKASKQVDSQQESDHTKIDKQDTTTSIEDKPAELNPLLNVGIPRESNASKTTWSTQAAQSHKQKQRREEKVEGHDEESLHGYTWQLCNVTAGSDYIPCLDNDKALKALQSTKYFEHRERHCPEDPPTCLVPLPLGYKKPIRWPESRNKIWFNNVPYTELAKVKGHQNWVKVTGEFLMFPGGGTQFIHGALSYIDFIEKISPGIKLGKHTRVVLDVGCGVASFGGYLFEKDVLTMSFAPKDGHEAQVQFALERGIPAVSAVMGSQRLPFPSGVFDVVHCARCRVPWHTEGGRLLLELNRVMRPGGCFIWSATPVYQNLPEDVKIWKLMSALTTSMCWELEKKEKDTLNKIGVAIYRKPIDNECYEHQRQENSPPMCKPDDDPNAAWYVPLQSCLHRVPTDKSARGSKWPLRWPKRLRVPPYWLNETQMGIYGKPAPDDFVTDYKHWQRVVNKSYLNGLGISWSDVRNVMDMRAVYGGHAGMITNNSSFSFAAALRDLKVWVMNVVNVNAPDTLPIIYERGLFGVYHDWCESFSTYPRTYDLLHADHLFSKLKERQDLLEHMCELAPVMTEVDRIVRPGGKFIVRDDSSTIEEVQILLKSLRWEVHLAFSKDKEGILSATKSDWRPRLYAIS</sequence>
<keyword evidence="8" id="KW-0812">Transmembrane</keyword>
<evidence type="ECO:0000256" key="2">
    <source>
        <dbReference type="ARBA" id="ARBA00008361"/>
    </source>
</evidence>
<comment type="subcellular location">
    <subcellularLocation>
        <location evidence="6">Endomembrane system</location>
        <topology evidence="6">Single-pass membrane protein</topology>
    </subcellularLocation>
    <subcellularLocation>
        <location evidence="1">Membrane</location>
        <topology evidence="1">Single-pass type II membrane protein</topology>
    </subcellularLocation>
</comment>
<name>A0A9Q1KJ45_9CARY</name>
<dbReference type="GO" id="GO:0008168">
    <property type="term" value="F:methyltransferase activity"/>
    <property type="evidence" value="ECO:0007669"/>
    <property type="project" value="UniProtKB-KW"/>
</dbReference>
<dbReference type="EMBL" id="JAKOGI010000115">
    <property type="protein sequence ID" value="KAJ8443642.1"/>
    <property type="molecule type" value="Genomic_DNA"/>
</dbReference>
<feature type="compositionally biased region" description="Polar residues" evidence="7">
    <location>
        <begin position="305"/>
        <end position="315"/>
    </location>
</feature>
<dbReference type="GO" id="GO:0005802">
    <property type="term" value="C:trans-Golgi network"/>
    <property type="evidence" value="ECO:0007669"/>
    <property type="project" value="TreeGrafter"/>
</dbReference>
<dbReference type="Proteomes" id="UP001153076">
    <property type="component" value="Unassembled WGS sequence"/>
</dbReference>
<keyword evidence="8" id="KW-1133">Transmembrane helix</keyword>